<accession>A0ABR2AJ53</accession>
<dbReference type="Pfam" id="PF25813">
    <property type="entry name" value="zf_VAL1_N"/>
    <property type="match status" value="1"/>
</dbReference>
<dbReference type="EMBL" id="JBBPBM010000622">
    <property type="protein sequence ID" value="KAK8493379.1"/>
    <property type="molecule type" value="Genomic_DNA"/>
</dbReference>
<evidence type="ECO:0000256" key="5">
    <source>
        <dbReference type="ARBA" id="ARBA00023242"/>
    </source>
</evidence>
<sequence>MASSSMSRRCFHCRALTETFYFGWQLRNGGFAMLCQPCGLHPLTVGDQDELEIQLPDNVTGDSRISCQISITASIPVRTSGPRLHHGAELPTLITYAFNEGRFCETFHPEAGGWRECASCQKRVHCGCIMAVHTFTISDTEGVQCVECFINEALAPHRCPPDFGRPEALLQATNSPQIPSVDVERTITEVAPVPPPDFAVRNASPNEVATPTTPGVVHQTQSSPAEIVEEDSVNSPDATKISRRKNGGKCGKGANKQTQVLCRLKSSLVPLFEKELTPSDADIKKGRLLLPKRCAEAFFPKISEQQGIFLTMEDTKGNAWELHFRFWTNTNGRMYFLEGLRECMALMQWAAGDTGN</sequence>
<dbReference type="Proteomes" id="UP001472677">
    <property type="component" value="Unassembled WGS sequence"/>
</dbReference>
<evidence type="ECO:0000313" key="10">
    <source>
        <dbReference type="Proteomes" id="UP001472677"/>
    </source>
</evidence>
<proteinExistence type="predicted"/>
<keyword evidence="4" id="KW-0804">Transcription</keyword>
<dbReference type="InterPro" id="IPR003340">
    <property type="entry name" value="B3_DNA-bd"/>
</dbReference>
<evidence type="ECO:0000313" key="9">
    <source>
        <dbReference type="EMBL" id="KAK8493379.1"/>
    </source>
</evidence>
<keyword evidence="5" id="KW-0539">Nucleus</keyword>
<feature type="domain" description="VAL1-3 N-terminal zinc finger" evidence="8">
    <location>
        <begin position="106"/>
        <end position="152"/>
    </location>
</feature>
<keyword evidence="2" id="KW-0805">Transcription regulation</keyword>
<keyword evidence="3" id="KW-0238">DNA-binding</keyword>
<feature type="region of interest" description="Disordered" evidence="6">
    <location>
        <begin position="199"/>
        <end position="252"/>
    </location>
</feature>
<evidence type="ECO:0000256" key="4">
    <source>
        <dbReference type="ARBA" id="ARBA00023163"/>
    </source>
</evidence>
<dbReference type="InterPro" id="IPR057743">
    <property type="entry name" value="Zfn_VAL1-3_N"/>
</dbReference>
<organism evidence="9 10">
    <name type="scientific">Hibiscus sabdariffa</name>
    <name type="common">roselle</name>
    <dbReference type="NCBI Taxonomy" id="183260"/>
    <lineage>
        <taxon>Eukaryota</taxon>
        <taxon>Viridiplantae</taxon>
        <taxon>Streptophyta</taxon>
        <taxon>Embryophyta</taxon>
        <taxon>Tracheophyta</taxon>
        <taxon>Spermatophyta</taxon>
        <taxon>Magnoliopsida</taxon>
        <taxon>eudicotyledons</taxon>
        <taxon>Gunneridae</taxon>
        <taxon>Pentapetalae</taxon>
        <taxon>rosids</taxon>
        <taxon>malvids</taxon>
        <taxon>Malvales</taxon>
        <taxon>Malvaceae</taxon>
        <taxon>Malvoideae</taxon>
        <taxon>Hibiscus</taxon>
    </lineage>
</organism>
<feature type="compositionally biased region" description="Polar residues" evidence="6">
    <location>
        <begin position="203"/>
        <end position="224"/>
    </location>
</feature>
<dbReference type="PANTHER" id="PTHR46245:SF6">
    <property type="entry name" value="B3 DOMAIN-CONTAINING PROTEIN OS07G0563300-LIKE"/>
    <property type="match status" value="1"/>
</dbReference>
<evidence type="ECO:0000259" key="7">
    <source>
        <dbReference type="Pfam" id="PF02362"/>
    </source>
</evidence>
<feature type="domain" description="TF-B3" evidence="7">
    <location>
        <begin position="272"/>
        <end position="353"/>
    </location>
</feature>
<dbReference type="Gene3D" id="2.40.330.10">
    <property type="entry name" value="DNA-binding pseudobarrel domain"/>
    <property type="match status" value="1"/>
</dbReference>
<comment type="caution">
    <text evidence="9">The sequence shown here is derived from an EMBL/GenBank/DDBJ whole genome shotgun (WGS) entry which is preliminary data.</text>
</comment>
<evidence type="ECO:0000256" key="1">
    <source>
        <dbReference type="ARBA" id="ARBA00004123"/>
    </source>
</evidence>
<evidence type="ECO:0000259" key="8">
    <source>
        <dbReference type="Pfam" id="PF25813"/>
    </source>
</evidence>
<dbReference type="CDD" id="cd10017">
    <property type="entry name" value="B3_DNA"/>
    <property type="match status" value="1"/>
</dbReference>
<dbReference type="PANTHER" id="PTHR46245">
    <property type="entry name" value="B3 DOMAIN-CONTAINING PROTEIN OS07G0563300"/>
    <property type="match status" value="1"/>
</dbReference>
<dbReference type="Pfam" id="PF02362">
    <property type="entry name" value="B3"/>
    <property type="match status" value="1"/>
</dbReference>
<reference evidence="9 10" key="1">
    <citation type="journal article" date="2024" name="G3 (Bethesda)">
        <title>Genome assembly of Hibiscus sabdariffa L. provides insights into metabolisms of medicinal natural products.</title>
        <authorList>
            <person name="Kim T."/>
        </authorList>
    </citation>
    <scope>NUCLEOTIDE SEQUENCE [LARGE SCALE GENOMIC DNA]</scope>
    <source>
        <strain evidence="9">TK-2024</strain>
        <tissue evidence="9">Old leaves</tissue>
    </source>
</reference>
<keyword evidence="10" id="KW-1185">Reference proteome</keyword>
<evidence type="ECO:0000256" key="2">
    <source>
        <dbReference type="ARBA" id="ARBA00023015"/>
    </source>
</evidence>
<protein>
    <submittedName>
        <fullName evidence="9">Uncharacterized protein</fullName>
    </submittedName>
</protein>
<gene>
    <name evidence="9" type="ORF">V6N12_000923</name>
</gene>
<evidence type="ECO:0000256" key="3">
    <source>
        <dbReference type="ARBA" id="ARBA00023125"/>
    </source>
</evidence>
<dbReference type="SUPFAM" id="SSF101936">
    <property type="entry name" value="DNA-binding pseudobarrel domain"/>
    <property type="match status" value="1"/>
</dbReference>
<comment type="subcellular location">
    <subcellularLocation>
        <location evidence="1">Nucleus</location>
    </subcellularLocation>
</comment>
<name>A0ABR2AJ53_9ROSI</name>
<evidence type="ECO:0000256" key="6">
    <source>
        <dbReference type="SAM" id="MobiDB-lite"/>
    </source>
</evidence>
<dbReference type="InterPro" id="IPR015300">
    <property type="entry name" value="DNA-bd_pseudobarrel_sf"/>
</dbReference>